<proteinExistence type="predicted"/>
<evidence type="ECO:0000313" key="1">
    <source>
        <dbReference type="EMBL" id="AEF97691.1"/>
    </source>
</evidence>
<sequence>MLYFKITNYAFFVRWLTGTVDVADERLWDRIGGYFNLVSPKGMLLDLSKQQYVPWSAPFHAMFSDFSLDNNTVGIARESFFQAVVKYVWSIDGATERVLNTITQLICDKASFRGEYWVRVLETLARNIKFETPPDLLKALLNPRIPPEYKNLITVWKIHLANVYAGQYDALLLFLKFFLDTTLILSTDNIELISSLRHYNSIPYTKKLLKEKKFFDKSFIRLSFTNTLTKTESCKIVYGDAVYQEALVDRLSWGAALWWYRKKNTHMVETSSLWTRYCKWMVSTDFELPDE</sequence>
<reference evidence="1 2" key="3">
    <citation type="journal article" date="2011" name="Intervirology">
        <title>Comparative analysis of a conserved gene block from the genome of the members of the genus ictalurivirus.</title>
        <authorList>
            <person name="Doszpoly A."/>
            <person name="Benko M."/>
            <person name="Bovo G."/>
            <person name="Lapatra S.E."/>
            <person name="Harrach B."/>
        </authorList>
    </citation>
    <scope>NUCLEOTIDE SEQUENCE [LARGE SCALE GENOMIC DNA]</scope>
    <source>
        <strain evidence="2">SRWSHV (Snake River White Sturgeon Herpesvirus)</strain>
    </source>
</reference>
<reference evidence="1 2" key="1">
    <citation type="journal article" date="2008" name="Arch. Virol.">
        <title>Molecular confirmation of a new herpesvirus from catfish (Ameiurus melas) by testing the performance of a novel PCR method, designed to target the DNA polymerase gene of alloherpesviruses.</title>
        <authorList>
            <person name="Doszpoly A."/>
            <person name="Kovacs E.R."/>
            <person name="Bovo G."/>
            <person name="LaPatra S.E."/>
            <person name="Harrach B."/>
            <person name="Benko M."/>
        </authorList>
    </citation>
    <scope>NUCLEOTIDE SEQUENCE [LARGE SCALE GENOMIC DNA]</scope>
    <source>
        <strain evidence="2">SRWSHV (Snake River White Sturgeon Herpesvirus)</strain>
    </source>
</reference>
<keyword evidence="2" id="KW-1185">Reference proteome</keyword>
<dbReference type="RefSeq" id="YP_009664573.1">
    <property type="nucleotide sequence ID" value="NC_043042.1"/>
</dbReference>
<protein>
    <submittedName>
        <fullName evidence="1">ORF33</fullName>
    </submittedName>
</protein>
<name>F6GQ71_9VIRU</name>
<organism evidence="1 2">
    <name type="scientific">white sturgeon herpesvirus 2</name>
    <dbReference type="NCBI Taxonomy" id="320884"/>
    <lineage>
        <taxon>Viruses</taxon>
        <taxon>Duplodnaviria</taxon>
        <taxon>Heunggongvirae</taxon>
        <taxon>Peploviricota</taxon>
        <taxon>Herviviricetes</taxon>
        <taxon>Herpesvirales</taxon>
        <taxon>Alloherpesviridae</taxon>
        <taxon>Ictavirus</taxon>
        <taxon>Ictavirus acipenseridallo2</taxon>
    </lineage>
</organism>
<dbReference type="Proteomes" id="UP000243430">
    <property type="component" value="Segment"/>
</dbReference>
<accession>F6GQ71</accession>
<dbReference type="KEGG" id="vg:40524616"/>
<dbReference type="GeneID" id="40524616"/>
<dbReference type="EMBL" id="FJ815289">
    <property type="protein sequence ID" value="AEF97691.1"/>
    <property type="molecule type" value="Genomic_DNA"/>
</dbReference>
<evidence type="ECO:0000313" key="2">
    <source>
        <dbReference type="Proteomes" id="UP000243430"/>
    </source>
</evidence>
<reference evidence="1 2" key="2">
    <citation type="journal article" date="2011" name="Arch. Virol.">
        <title>Partial genome characterization of acipenserid herpesvirus 2: taxonomical proposal for the demarcation of three subfamilies in Alloherpesviridae.</title>
        <authorList>
            <person name="Doszpoly A."/>
            <person name="Somogyi V."/>
            <person name="Lapatra S.E."/>
            <person name="Benko M."/>
        </authorList>
    </citation>
    <scope>NUCLEOTIDE SEQUENCE [LARGE SCALE GENOMIC DNA]</scope>
    <source>
        <strain evidence="2">SRWSHV (Snake River White Sturgeon Herpesvirus)</strain>
    </source>
</reference>